<dbReference type="EMBL" id="STGV01000002">
    <property type="protein sequence ID" value="THV24045.1"/>
    <property type="molecule type" value="Genomic_DNA"/>
</dbReference>
<evidence type="ECO:0000313" key="6">
    <source>
        <dbReference type="Proteomes" id="UP000308828"/>
    </source>
</evidence>
<feature type="domain" description="HTH hxlR-type" evidence="4">
    <location>
        <begin position="9"/>
        <end position="107"/>
    </location>
</feature>
<dbReference type="InterPro" id="IPR036390">
    <property type="entry name" value="WH_DNA-bd_sf"/>
</dbReference>
<name>A0A4S8P3R4_9HYPH</name>
<dbReference type="OrthoDB" id="9800350at2"/>
<keyword evidence="6" id="KW-1185">Reference proteome</keyword>
<evidence type="ECO:0000259" key="4">
    <source>
        <dbReference type="PROSITE" id="PS51118"/>
    </source>
</evidence>
<dbReference type="Proteomes" id="UP000308828">
    <property type="component" value="Unassembled WGS sequence"/>
</dbReference>
<protein>
    <submittedName>
        <fullName evidence="5">Helix-turn-helix transcriptional regulator</fullName>
    </submittedName>
</protein>
<reference evidence="5 6" key="1">
    <citation type="submission" date="2019-04" db="EMBL/GenBank/DDBJ databases">
        <title>Genome sequence of strain shin9-1.</title>
        <authorList>
            <person name="Gao J."/>
            <person name="Sun J."/>
        </authorList>
    </citation>
    <scope>NUCLEOTIDE SEQUENCE [LARGE SCALE GENOMIC DNA]</scope>
    <source>
        <strain evidence="6">shin9-1</strain>
    </source>
</reference>
<dbReference type="PANTHER" id="PTHR33204:SF29">
    <property type="entry name" value="TRANSCRIPTIONAL REGULATOR"/>
    <property type="match status" value="1"/>
</dbReference>
<dbReference type="GO" id="GO:0006355">
    <property type="term" value="P:regulation of DNA-templated transcription"/>
    <property type="evidence" value="ECO:0007669"/>
    <property type="project" value="UniProtKB-ARBA"/>
</dbReference>
<dbReference type="AlphaFoldDB" id="A0A4S8P3R4"/>
<keyword evidence="3" id="KW-0804">Transcription</keyword>
<comment type="caution">
    <text evidence="5">The sequence shown here is derived from an EMBL/GenBank/DDBJ whole genome shotgun (WGS) entry which is preliminary data.</text>
</comment>
<proteinExistence type="predicted"/>
<evidence type="ECO:0000313" key="5">
    <source>
        <dbReference type="EMBL" id="THV24045.1"/>
    </source>
</evidence>
<dbReference type="PROSITE" id="PS51118">
    <property type="entry name" value="HTH_HXLR"/>
    <property type="match status" value="1"/>
</dbReference>
<evidence type="ECO:0000256" key="2">
    <source>
        <dbReference type="ARBA" id="ARBA00023125"/>
    </source>
</evidence>
<dbReference type="Gene3D" id="1.10.10.10">
    <property type="entry name" value="Winged helix-like DNA-binding domain superfamily/Winged helix DNA-binding domain"/>
    <property type="match status" value="1"/>
</dbReference>
<gene>
    <name evidence="5" type="ORF">FAA97_08715</name>
</gene>
<dbReference type="InterPro" id="IPR011991">
    <property type="entry name" value="ArsR-like_HTH"/>
</dbReference>
<dbReference type="Pfam" id="PF01638">
    <property type="entry name" value="HxlR"/>
    <property type="match status" value="1"/>
</dbReference>
<dbReference type="RefSeq" id="WP_136598137.1">
    <property type="nucleotide sequence ID" value="NZ_STGV01000002.1"/>
</dbReference>
<keyword evidence="1" id="KW-0805">Transcription regulation</keyword>
<sequence>MAIDKILECPVMETIKVMGGKWKPRILWHLREGPATFGDLRRVVGVSEKVLTENLLALARDNIVSRTPLRHGDMVYVEYGYTDYGRSLLPVLNAMGNWGLAHTGQAQGVAIQSRGRAS</sequence>
<organism evidence="5 6">
    <name type="scientific">Peteryoungia ipomoeae</name>
    <dbReference type="NCBI Taxonomy" id="1210932"/>
    <lineage>
        <taxon>Bacteria</taxon>
        <taxon>Pseudomonadati</taxon>
        <taxon>Pseudomonadota</taxon>
        <taxon>Alphaproteobacteria</taxon>
        <taxon>Hyphomicrobiales</taxon>
        <taxon>Rhizobiaceae</taxon>
        <taxon>Peteryoungia</taxon>
    </lineage>
</organism>
<dbReference type="InterPro" id="IPR002577">
    <property type="entry name" value="HTH_HxlR"/>
</dbReference>
<dbReference type="InterPro" id="IPR036388">
    <property type="entry name" value="WH-like_DNA-bd_sf"/>
</dbReference>
<evidence type="ECO:0000256" key="1">
    <source>
        <dbReference type="ARBA" id="ARBA00023015"/>
    </source>
</evidence>
<evidence type="ECO:0000256" key="3">
    <source>
        <dbReference type="ARBA" id="ARBA00023163"/>
    </source>
</evidence>
<accession>A0A4S8P3R4</accession>
<dbReference type="CDD" id="cd00090">
    <property type="entry name" value="HTH_ARSR"/>
    <property type="match status" value="1"/>
</dbReference>
<dbReference type="SUPFAM" id="SSF46785">
    <property type="entry name" value="Winged helix' DNA-binding domain"/>
    <property type="match status" value="1"/>
</dbReference>
<dbReference type="PANTHER" id="PTHR33204">
    <property type="entry name" value="TRANSCRIPTIONAL REGULATOR, MARR FAMILY"/>
    <property type="match status" value="1"/>
</dbReference>
<keyword evidence="2" id="KW-0238">DNA-binding</keyword>
<dbReference type="GO" id="GO:0003677">
    <property type="term" value="F:DNA binding"/>
    <property type="evidence" value="ECO:0007669"/>
    <property type="project" value="UniProtKB-KW"/>
</dbReference>